<keyword evidence="2" id="KW-1185">Reference proteome</keyword>
<organism evidence="1 2">
    <name type="scientific">Salibacterium halotolerans</name>
    <dbReference type="NCBI Taxonomy" id="1884432"/>
    <lineage>
        <taxon>Bacteria</taxon>
        <taxon>Bacillati</taxon>
        <taxon>Bacillota</taxon>
        <taxon>Bacilli</taxon>
        <taxon>Bacillales</taxon>
        <taxon>Bacillaceae</taxon>
    </lineage>
</organism>
<evidence type="ECO:0000313" key="2">
    <source>
        <dbReference type="Proteomes" id="UP000198892"/>
    </source>
</evidence>
<evidence type="ECO:0000313" key="1">
    <source>
        <dbReference type="EMBL" id="SFP33202.1"/>
    </source>
</evidence>
<gene>
    <name evidence="1" type="ORF">SAMN05518683_104120</name>
</gene>
<sequence>MSVNREKIKQLIDLIPDQDAAEVLDFIEYINWKREREKPDPLNADFLSKDENLIEQINLSQLDRQAGRVYEKEEGLDYLRKKVKDFERGQNL</sequence>
<protein>
    <recommendedName>
        <fullName evidence="3">DUF2281 domain-containing protein</fullName>
    </recommendedName>
</protein>
<dbReference type="EMBL" id="FOXD01000004">
    <property type="protein sequence ID" value="SFP33202.1"/>
    <property type="molecule type" value="Genomic_DNA"/>
</dbReference>
<reference evidence="2" key="1">
    <citation type="submission" date="2016-10" db="EMBL/GenBank/DDBJ databases">
        <authorList>
            <person name="Varghese N."/>
            <person name="Submissions S."/>
        </authorList>
    </citation>
    <scope>NUCLEOTIDE SEQUENCE [LARGE SCALE GENOMIC DNA]</scope>
    <source>
        <strain evidence="2">S7</strain>
    </source>
</reference>
<accession>A0A1I5PGF2</accession>
<dbReference type="AlphaFoldDB" id="A0A1I5PGF2"/>
<dbReference type="OrthoDB" id="2628515at2"/>
<proteinExistence type="predicted"/>
<dbReference type="Proteomes" id="UP000198892">
    <property type="component" value="Unassembled WGS sequence"/>
</dbReference>
<evidence type="ECO:0008006" key="3">
    <source>
        <dbReference type="Google" id="ProtNLM"/>
    </source>
</evidence>
<dbReference type="STRING" id="1884432.SAMN05518683_104120"/>
<name>A0A1I5PGF2_9BACI</name>
<dbReference type="RefSeq" id="WP_093335734.1">
    <property type="nucleotide sequence ID" value="NZ_FOXD01000004.1"/>
</dbReference>